<dbReference type="eggNOG" id="COG1583">
    <property type="taxonomic scope" value="Bacteria"/>
</dbReference>
<dbReference type="RefSeq" id="WP_012676582.1">
    <property type="nucleotide sequence ID" value="NC_012440.1"/>
</dbReference>
<dbReference type="InterPro" id="IPR010156">
    <property type="entry name" value="CRISPR-assoc_prot_Cas6"/>
</dbReference>
<dbReference type="AlphaFoldDB" id="C0QQD1"/>
<dbReference type="STRING" id="123214.PERMA_1090"/>
<dbReference type="PaxDb" id="123214-PERMA_1090"/>
<keyword evidence="1" id="KW-0051">Antiviral defense</keyword>
<protein>
    <submittedName>
        <fullName evidence="3">Crispr-associated protein Cas6</fullName>
    </submittedName>
</protein>
<dbReference type="InterPro" id="IPR045747">
    <property type="entry name" value="CRISPR-assoc_prot_Cas6_N_sf"/>
</dbReference>
<proteinExistence type="predicted"/>
<feature type="domain" description="CRISPR associated protein Cas6 C-terminal" evidence="2">
    <location>
        <begin position="136"/>
        <end position="263"/>
    </location>
</feature>
<reference evidence="3 4" key="1">
    <citation type="journal article" date="2009" name="J. Bacteriol.">
        <title>Complete and draft genome sequences of six members of the Aquificales.</title>
        <authorList>
            <person name="Reysenbach A.L."/>
            <person name="Hamamura N."/>
            <person name="Podar M."/>
            <person name="Griffiths E."/>
            <person name="Ferreira S."/>
            <person name="Hochstein R."/>
            <person name="Heidelberg J."/>
            <person name="Johnson J."/>
            <person name="Mead D."/>
            <person name="Pohorille A."/>
            <person name="Sarmiento M."/>
            <person name="Schweighofer K."/>
            <person name="Seshadri R."/>
            <person name="Voytek M.A."/>
        </authorList>
    </citation>
    <scope>NUCLEOTIDE SEQUENCE [LARGE SCALE GENOMIC DNA]</scope>
    <source>
        <strain evidence="4">DSM 14350 / EX-H1</strain>
    </source>
</reference>
<dbReference type="PANTHER" id="PTHR36984">
    <property type="entry name" value="CRISPR-ASSOCIATED ENDORIBONUCLEASE CAS6 1"/>
    <property type="match status" value="1"/>
</dbReference>
<keyword evidence="4" id="KW-1185">Reference proteome</keyword>
<evidence type="ECO:0000313" key="3">
    <source>
        <dbReference type="EMBL" id="ACO04344.1"/>
    </source>
</evidence>
<organism evidence="3 4">
    <name type="scientific">Persephonella marina (strain DSM 14350 / EX-H1)</name>
    <dbReference type="NCBI Taxonomy" id="123214"/>
    <lineage>
        <taxon>Bacteria</taxon>
        <taxon>Pseudomonadati</taxon>
        <taxon>Aquificota</taxon>
        <taxon>Aquificia</taxon>
        <taxon>Aquificales</taxon>
        <taxon>Hydrogenothermaceae</taxon>
        <taxon>Persephonella</taxon>
    </lineage>
</organism>
<dbReference type="GO" id="GO:0016788">
    <property type="term" value="F:hydrolase activity, acting on ester bonds"/>
    <property type="evidence" value="ECO:0007669"/>
    <property type="project" value="InterPro"/>
</dbReference>
<dbReference type="EMBL" id="CP001230">
    <property type="protein sequence ID" value="ACO04344.1"/>
    <property type="molecule type" value="Genomic_DNA"/>
</dbReference>
<dbReference type="PANTHER" id="PTHR36984:SF3">
    <property type="entry name" value="CRISPR-ASSOCIATED ENDORIBONUCLEASE CAS6"/>
    <property type="match status" value="1"/>
</dbReference>
<evidence type="ECO:0000256" key="1">
    <source>
        <dbReference type="ARBA" id="ARBA00023118"/>
    </source>
</evidence>
<evidence type="ECO:0000259" key="2">
    <source>
        <dbReference type="Pfam" id="PF01881"/>
    </source>
</evidence>
<dbReference type="Gene3D" id="3.30.70.1900">
    <property type="match status" value="1"/>
</dbReference>
<evidence type="ECO:0000313" key="4">
    <source>
        <dbReference type="Proteomes" id="UP000001366"/>
    </source>
</evidence>
<sequence length="267" mass="31002">MRLKVLIRSDMVPILYRHRVVSLIKNAIKLGSNGSEKFFEDKRVVRPYCFNLALPTKKTQKVGKIQIDENFTVEDIVFYTNKRPIALYVGSLDKELINAIYKGLKKIKRFNFSSNCNMVVQNRRLVWQIERIIFINEKPIESETAVFKTNSPILIENDENRPVLFSDETFNHYLNQIMDRILSSPYLKGRGLDRPLKFEPVDMKKQVVKHTLKDFRENTGKPVMYLTGSTGVFRLSGSKEDLEIIYKTGIGIRTCQGFGMIELKEQL</sequence>
<dbReference type="Gene3D" id="3.30.70.1890">
    <property type="match status" value="1"/>
</dbReference>
<name>C0QQD1_PERMH</name>
<gene>
    <name evidence="3" type="primary">cas_1</name>
    <name evidence="3" type="ordered locus">PERMA_1090</name>
</gene>
<dbReference type="CDD" id="cd21140">
    <property type="entry name" value="Cas6_I-like"/>
    <property type="match status" value="1"/>
</dbReference>
<accession>C0QQD1</accession>
<dbReference type="Pfam" id="PF01881">
    <property type="entry name" value="Cas_Cas6_C"/>
    <property type="match status" value="1"/>
</dbReference>
<dbReference type="HOGENOM" id="CLU_090947_0_0_0"/>
<dbReference type="Proteomes" id="UP000001366">
    <property type="component" value="Chromosome"/>
</dbReference>
<dbReference type="KEGG" id="pmx:PERMA_1090"/>
<dbReference type="NCBIfam" id="TIGR01877">
    <property type="entry name" value="cas_cas6"/>
    <property type="match status" value="1"/>
</dbReference>
<dbReference type="InterPro" id="IPR049435">
    <property type="entry name" value="Cas_Cas6_C"/>
</dbReference>
<dbReference type="OrthoDB" id="45555at2"/>
<dbReference type="GO" id="GO:0051607">
    <property type="term" value="P:defense response to virus"/>
    <property type="evidence" value="ECO:0007669"/>
    <property type="project" value="UniProtKB-KW"/>
</dbReference>